<reference evidence="7" key="2">
    <citation type="submission" date="2019-11" db="EMBL/GenBank/DDBJ databases">
        <title>Ceftazidime-avibactam resistant K. pneumoniae.</title>
        <authorList>
            <person name="Di Pilato V."/>
            <person name="Viaggi V."/>
            <person name="Antonelli A."/>
            <person name="Principe L."/>
            <person name="Giani T."/>
            <person name="Luzzaro F."/>
            <person name="Rossolini G.M."/>
        </authorList>
    </citation>
    <scope>NUCLEOTIDE SEQUENCE [LARGE SCALE GENOMIC DNA]</scope>
    <source>
        <strain evidence="7">LC-1825/18</strain>
    </source>
</reference>
<evidence type="ECO:0000313" key="10">
    <source>
        <dbReference type="EMBL" id="QTG66345.1"/>
    </source>
</evidence>
<geneLocation type="plasmid" evidence="12">
    <name>pKPN_pKpQIL</name>
</geneLocation>
<dbReference type="EMBL" id="MW650891">
    <property type="protein sequence ID" value="QTG67077.1"/>
    <property type="molecule type" value="Genomic_DNA"/>
</dbReference>
<reference evidence="10" key="4">
    <citation type="submission" date="2021-02" db="EMBL/GenBank/DDBJ databases">
        <title>Evolutive Trajectories toward Ceftazidime-Avibactam Resistance in Klebsiella pneumoniae Clinical Isolates.</title>
        <authorList>
            <person name="Carattoli A."/>
            <person name="Arcari G."/>
            <person name="Bibbolino G."/>
            <person name="Sacco F."/>
            <person name="Tomolillo D."/>
            <person name="Di Lella F.M."/>
            <person name="Faino L."/>
            <person name="Antonelli G."/>
            <person name="Raponi G."/>
        </authorList>
    </citation>
    <scope>NUCLEOTIDE SEQUENCE</scope>
    <source>
        <strain evidence="11">10</strain>
        <strain evidence="12">13</strain>
        <strain evidence="10">27B</strain>
        <plasmid evidence="12">pKPN_pKpQIL</plasmid>
        <plasmid evidence="11">pKpQIL</plasmid>
        <plasmid evidence="10">pKpQIL_pKPN</plasmid>
    </source>
</reference>
<dbReference type="EMBL" id="MUMT01000048">
    <property type="protein sequence ID" value="OQZ49775.1"/>
    <property type="molecule type" value="Genomic_DNA"/>
</dbReference>
<evidence type="ECO:0000313" key="14">
    <source>
        <dbReference type="Proteomes" id="UP000437398"/>
    </source>
</evidence>
<keyword evidence="5" id="KW-0184">Conjugation</keyword>
<evidence type="ECO:0000313" key="9">
    <source>
        <dbReference type="EMBL" id="QOS09923.1"/>
    </source>
</evidence>
<reference evidence="8 13" key="1">
    <citation type="journal article" date="2017" name="Clin. Microbiol. Infect.">
        <title>Clonal or not clonal? Investigating hospital outbreaks of KPC-producing Klebsiella pneumoniae with whole-genome sequencing.</title>
        <authorList>
            <person name="Ruppe E."/>
            <person name="Olearo F."/>
            <person name="Pires D."/>
            <person name="Baud D."/>
            <person name="Renzi G."/>
            <person name="Cherkaoui A."/>
            <person name="Goldenberger D."/>
            <person name="Huttner A."/>
            <person name="Francois P."/>
            <person name="Harbarth S."/>
            <person name="Schrenzel J."/>
        </authorList>
    </citation>
    <scope>NUCLEOTIDE SEQUENCE [LARGE SCALE GENOMIC DNA]</scope>
    <source>
        <strain evidence="8 13">KPN_KPC_HUG_B2</strain>
        <plasmid evidence="8">p1</plasmid>
    </source>
</reference>
<evidence type="ECO:0000256" key="6">
    <source>
        <dbReference type="ARBA" id="ARBA00023125"/>
    </source>
</evidence>
<gene>
    <name evidence="11" type="primary">traY</name>
    <name evidence="11" type="ORF">AFOEEDOA_00091</name>
    <name evidence="8" type="ORF">B0W93_29965</name>
    <name evidence="12" type="ORF">DJLLOKDL_00204</name>
    <name evidence="9" type="ORF">GLO21_027235</name>
    <name evidence="7" type="ORF">GLO21_26975</name>
</gene>
<evidence type="ECO:0000256" key="1">
    <source>
        <dbReference type="ARBA" id="ARBA00004496"/>
    </source>
</evidence>
<dbReference type="Proteomes" id="UP000192285">
    <property type="component" value="Unassembled WGS sequence"/>
</dbReference>
<comment type="similarity">
    <text evidence="2">Belongs to the TraY family.</text>
</comment>
<evidence type="ECO:0000313" key="12">
    <source>
        <dbReference type="EMBL" id="QTG67077.1"/>
    </source>
</evidence>
<sequence length="128" mass="15144">MKRLVNRPAAGSAVVFTCDDETYQHLTLAIRRSGRVKGTEVQLRVDDHLRKFPDFYDVQKIYCAEEKREKRLFLRFDEQTNKMLIKAKNRSGRSKSLEVYLRLKAHLLEFPDFYSSEVEVIRRSESET</sequence>
<evidence type="ECO:0000313" key="7">
    <source>
        <dbReference type="EMBL" id="MUT87740.1"/>
    </source>
</evidence>
<reference evidence="9 14" key="3">
    <citation type="journal article" date="2020" name="Antimicrob. Agents Chemother.">
        <title>KPC-53, a KPC-3 variant of clinical origin associated with reduced susceptibility to ceftazidime-avibactam.</title>
        <authorList>
            <person name="Di Pilato V."/>
            <person name="Aiezza N."/>
            <person name="Viaggi V."/>
            <person name="Antonelli A."/>
            <person name="Principe L."/>
            <person name="Giani T."/>
            <person name="Luzzaro F."/>
            <person name="Rossolini G.M."/>
        </authorList>
    </citation>
    <scope>NUCLEOTIDE SEQUENCE [LARGE SCALE GENOMIC DNA]</scope>
    <source>
        <strain evidence="9 14">LC-1825/18</strain>
        <plasmid evidence="9 14">pIT-1825-FIIK2</plasmid>
    </source>
</reference>
<dbReference type="RefSeq" id="WP_004152495.1">
    <property type="nucleotide sequence ID" value="NZ_CP019774.1"/>
</dbReference>
<keyword evidence="6" id="KW-0238">DNA-binding</keyword>
<dbReference type="EMBL" id="CP058326">
    <property type="protein sequence ID" value="QOS09923.1"/>
    <property type="molecule type" value="Genomic_DNA"/>
</dbReference>
<keyword evidence="4" id="KW-0963">Cytoplasm</keyword>
<protein>
    <recommendedName>
        <fullName evidence="3">Relaxosome protein TraY</fullName>
    </recommendedName>
</protein>
<proteinExistence type="inferred from homology"/>
<evidence type="ECO:0000313" key="11">
    <source>
        <dbReference type="EMBL" id="QTG66838.1"/>
    </source>
</evidence>
<geneLocation type="plasmid" evidence="9 14">
    <name>pIT-1825-FIIK2</name>
</geneLocation>
<dbReference type="GO" id="GO:0003677">
    <property type="term" value="F:DNA binding"/>
    <property type="evidence" value="ECO:0007669"/>
    <property type="project" value="UniProtKB-KW"/>
</dbReference>
<dbReference type="EMBL" id="MW650890">
    <property type="protein sequence ID" value="QTG66838.1"/>
    <property type="molecule type" value="Genomic_DNA"/>
</dbReference>
<geneLocation type="plasmid" evidence="10">
    <name>pKpQIL_pKPN</name>
</geneLocation>
<dbReference type="AlphaFoldDB" id="A0A844Q0D3"/>
<dbReference type="EMBL" id="MW650887">
    <property type="protein sequence ID" value="QTG66345.1"/>
    <property type="molecule type" value="Genomic_DNA"/>
</dbReference>
<organism evidence="7">
    <name type="scientific">Klebsiella pneumoniae subsp. pneumoniae</name>
    <dbReference type="NCBI Taxonomy" id="72407"/>
    <lineage>
        <taxon>Bacteria</taxon>
        <taxon>Pseudomonadati</taxon>
        <taxon>Pseudomonadota</taxon>
        <taxon>Gammaproteobacteria</taxon>
        <taxon>Enterobacterales</taxon>
        <taxon>Enterobacteriaceae</taxon>
        <taxon>Klebsiella/Raoultella group</taxon>
        <taxon>Klebsiella</taxon>
        <taxon>Klebsiella pneumoniae complex</taxon>
    </lineage>
</organism>
<geneLocation type="plasmid" evidence="8">
    <name>p1</name>
</geneLocation>
<dbReference type="NCBIfam" id="NF010301">
    <property type="entry name" value="PRK13740.1-2"/>
    <property type="match status" value="1"/>
</dbReference>
<comment type="subcellular location">
    <subcellularLocation>
        <location evidence="1">Cytoplasm</location>
    </subcellularLocation>
</comment>
<dbReference type="Proteomes" id="UP000437398">
    <property type="component" value="Plasmid pIT-1825-FIIK2"/>
</dbReference>
<dbReference type="GO" id="GO:0005737">
    <property type="term" value="C:cytoplasm"/>
    <property type="evidence" value="ECO:0007669"/>
    <property type="project" value="UniProtKB-SubCell"/>
</dbReference>
<evidence type="ECO:0000313" key="13">
    <source>
        <dbReference type="Proteomes" id="UP000192285"/>
    </source>
</evidence>
<evidence type="ECO:0000256" key="2">
    <source>
        <dbReference type="ARBA" id="ARBA00007183"/>
    </source>
</evidence>
<evidence type="ECO:0000313" key="8">
    <source>
        <dbReference type="EMBL" id="OQZ49775.1"/>
    </source>
</evidence>
<geneLocation type="plasmid" evidence="11">
    <name>pKpQIL</name>
</geneLocation>
<evidence type="ECO:0000256" key="5">
    <source>
        <dbReference type="ARBA" id="ARBA00022971"/>
    </source>
</evidence>
<accession>A0A844Q0D3</accession>
<dbReference type="Pfam" id="PF05509">
    <property type="entry name" value="TraY"/>
    <property type="match status" value="2"/>
</dbReference>
<keyword evidence="8" id="KW-0614">Plasmid</keyword>
<evidence type="ECO:0000256" key="4">
    <source>
        <dbReference type="ARBA" id="ARBA00022490"/>
    </source>
</evidence>
<evidence type="ECO:0000256" key="3">
    <source>
        <dbReference type="ARBA" id="ARBA00020541"/>
    </source>
</evidence>
<dbReference type="InterPro" id="IPR008876">
    <property type="entry name" value="TraY"/>
</dbReference>
<dbReference type="EMBL" id="WNWP01000043">
    <property type="protein sequence ID" value="MUT87740.1"/>
    <property type="molecule type" value="Genomic_DNA"/>
</dbReference>
<name>A0A844Q0D3_KLEPN</name>